<dbReference type="PANTHER" id="PTHR36504:SF1">
    <property type="entry name" value="LIPOPOLYSACCHARIDE EXPORT SYSTEM PROTEIN LPTA"/>
    <property type="match status" value="1"/>
</dbReference>
<evidence type="ECO:0000256" key="2">
    <source>
        <dbReference type="ARBA" id="ARBA00022729"/>
    </source>
</evidence>
<keyword evidence="1 4" id="KW-0813">Transport</keyword>
<evidence type="ECO:0000256" key="1">
    <source>
        <dbReference type="ARBA" id="ARBA00022448"/>
    </source>
</evidence>
<dbReference type="EMBL" id="JAVDXO010000004">
    <property type="protein sequence ID" value="MDR7306731.1"/>
    <property type="molecule type" value="Genomic_DNA"/>
</dbReference>
<dbReference type="InterPro" id="IPR014340">
    <property type="entry name" value="LptA"/>
</dbReference>
<dbReference type="HAMAP" id="MF_01914">
    <property type="entry name" value="LPS_assembly_LptA"/>
    <property type="match status" value="1"/>
</dbReference>
<organism evidence="7 8">
    <name type="scientific">Rhodoferax saidenbachensis</name>
    <dbReference type="NCBI Taxonomy" id="1484693"/>
    <lineage>
        <taxon>Bacteria</taxon>
        <taxon>Pseudomonadati</taxon>
        <taxon>Pseudomonadota</taxon>
        <taxon>Betaproteobacteria</taxon>
        <taxon>Burkholderiales</taxon>
        <taxon>Comamonadaceae</taxon>
        <taxon>Rhodoferax</taxon>
    </lineage>
</organism>
<feature type="chain" id="PRO_5044924855" description="Lipopolysaccharide export system protein LptA" evidence="4">
    <location>
        <begin position="24"/>
        <end position="204"/>
    </location>
</feature>
<dbReference type="Pfam" id="PF03968">
    <property type="entry name" value="LptD_N"/>
    <property type="match status" value="1"/>
</dbReference>
<evidence type="ECO:0000256" key="4">
    <source>
        <dbReference type="HAMAP-Rule" id="MF_01914"/>
    </source>
</evidence>
<dbReference type="Gene3D" id="2.60.450.10">
    <property type="entry name" value="Lipopolysaccharide (LPS) transport protein A like domain"/>
    <property type="match status" value="1"/>
</dbReference>
<keyword evidence="8" id="KW-1185">Reference proteome</keyword>
<dbReference type="PANTHER" id="PTHR36504">
    <property type="entry name" value="LIPOPOLYSACCHARIDE EXPORT SYSTEM PROTEIN LPTA"/>
    <property type="match status" value="1"/>
</dbReference>
<feature type="signal peptide" evidence="4">
    <location>
        <begin position="1"/>
        <end position="23"/>
    </location>
</feature>
<protein>
    <recommendedName>
        <fullName evidence="4">Lipopolysaccharide export system protein LptA</fullName>
    </recommendedName>
</protein>
<evidence type="ECO:0000313" key="8">
    <source>
        <dbReference type="Proteomes" id="UP001268089"/>
    </source>
</evidence>
<dbReference type="NCBIfam" id="TIGR03002">
    <property type="entry name" value="outer_YhbN_LptA"/>
    <property type="match status" value="1"/>
</dbReference>
<dbReference type="InterPro" id="IPR052037">
    <property type="entry name" value="LPS_export_LptA"/>
</dbReference>
<dbReference type="Proteomes" id="UP001268089">
    <property type="component" value="Unassembled WGS sequence"/>
</dbReference>
<comment type="similarity">
    <text evidence="4">Belongs to the LptA family.</text>
</comment>
<comment type="function">
    <text evidence="4">Involved in the assembly of lipopolysaccharide (LPS). Required for the translocation of LPS from the inner membrane to the outer membrane.</text>
</comment>
<evidence type="ECO:0000313" key="7">
    <source>
        <dbReference type="EMBL" id="MDR7306731.1"/>
    </source>
</evidence>
<comment type="subcellular location">
    <subcellularLocation>
        <location evidence="4">Periplasm</location>
    </subcellularLocation>
</comment>
<comment type="subunit">
    <text evidence="4">Component of the lipopolysaccharide transport and assembly complex.</text>
</comment>
<gene>
    <name evidence="4" type="primary">lptA</name>
    <name evidence="7" type="ORF">J2X15_002017</name>
</gene>
<feature type="domain" description="Organic solvent tolerance-like N-terminal" evidence="6">
    <location>
        <begin position="33"/>
        <end position="148"/>
    </location>
</feature>
<keyword evidence="3 4" id="KW-0574">Periplasm</keyword>
<proteinExistence type="inferred from homology"/>
<evidence type="ECO:0000256" key="3">
    <source>
        <dbReference type="ARBA" id="ARBA00022764"/>
    </source>
</evidence>
<accession>A0ABU1ZP56</accession>
<evidence type="ECO:0000256" key="5">
    <source>
        <dbReference type="SAM" id="MobiDB-lite"/>
    </source>
</evidence>
<feature type="region of interest" description="Disordered" evidence="5">
    <location>
        <begin position="173"/>
        <end position="204"/>
    </location>
</feature>
<keyword evidence="2 4" id="KW-0732">Signal</keyword>
<evidence type="ECO:0000259" key="6">
    <source>
        <dbReference type="Pfam" id="PF03968"/>
    </source>
</evidence>
<dbReference type="InterPro" id="IPR005653">
    <property type="entry name" value="OstA-like_N"/>
</dbReference>
<dbReference type="RefSeq" id="WP_310342192.1">
    <property type="nucleotide sequence ID" value="NZ_JAVDXO010000004.1"/>
</dbReference>
<name>A0ABU1ZP56_9BURK</name>
<comment type="caution">
    <text evidence="7">The sequence shown here is derived from an EMBL/GenBank/DDBJ whole genome shotgun (WGS) entry which is preliminary data.</text>
</comment>
<sequence precursor="true">MKNTLLSVSLWLALSSVAGHAWAEKADRNKPMNVEADALRYDDVKQVSVFSGHVVLTKGSILIRGAQIEVRQDPDGYQYGLVTGSTATPAFFRQKREGLDEFIEGDGDTIEYDGKADTVRFVKKAQLRRLRGATLADEVTGAVILYENLTDKFTVDGAPKTAAAPAGRVRAMLTPKPKPEGEAATAPQPGVTLRATPQLEKAAQ</sequence>
<reference evidence="7 8" key="1">
    <citation type="submission" date="2023-07" db="EMBL/GenBank/DDBJ databases">
        <title>Sorghum-associated microbial communities from plants grown in Nebraska, USA.</title>
        <authorList>
            <person name="Schachtman D."/>
        </authorList>
    </citation>
    <scope>NUCLEOTIDE SEQUENCE [LARGE SCALE GENOMIC DNA]</scope>
    <source>
        <strain evidence="7 8">BE308</strain>
    </source>
</reference>